<evidence type="ECO:0000256" key="2">
    <source>
        <dbReference type="ARBA" id="ARBA00022801"/>
    </source>
</evidence>
<dbReference type="Gene3D" id="2.60.40.1190">
    <property type="match status" value="1"/>
</dbReference>
<dbReference type="EMBL" id="AMZN01000122">
    <property type="protein sequence ID" value="ELR68323.1"/>
    <property type="molecule type" value="Genomic_DNA"/>
</dbReference>
<dbReference type="PRINTS" id="PR00738">
    <property type="entry name" value="GLHYDRLASE20"/>
</dbReference>
<feature type="chain" id="PRO_5003993999" evidence="5">
    <location>
        <begin position="23"/>
        <end position="937"/>
    </location>
</feature>
<dbReference type="AlphaFoldDB" id="L8JJB7"/>
<keyword evidence="3" id="KW-0326">Glycosidase</keyword>
<sequence>MRKVRGLMVMFLCLNWGLVCSGADNIIPKDLILMPYPAKLELKDGIYRITKDFKISTEGVANQRLYIQATRWLRRLDRRTGTFFSQEFVTPETIPGAGMVIKTKRAGVVKFGEDESYKLDISNDKITLTAETDLGALRGIETLLQLLDSDEEGYFFPAVAIEDEPRFPWRGLMIDVARHFQPVDVIKRNLDGMAAVKMNVLHLHLSDDQGFRIESKIYPQLHQLASDGQYFTHEDIREIVSYAAERGIRVVPEFDVPGHATSWLVAFPQLASAPGPYAPGGQLLPHETEQAGDVEQQFEIAEIKASGTYRLERNSGIFDPTLNPILEETYEMLGTLFGEMAALFPDSYFHIGGDENEGRHWDKNPEIQQFMKKNNIADNHALQTYFNKRLLKILAKYNKKMIGWDEILQPDLPKTAVIHSWRGQEGLVKAARNGYQTILSNGYYIDLLKPAYKHYLNDPLPANAPLTEMQKKNVLGGEATMWSELVTPTTIDSRIWPRTAAIAERLWSPAAINDVRDMYRRLDHISFLLEEHGLTHKRNRQVILRNLTGGGDTEALEVLANVVEPLKGYKRNPGGTMYKTYSPFTLFADVAIADAPDARVFNQLVVDYLNHSKEVSEADIKSWLQKWRDNHKKLIPTIEQSFVLRSIEQLSANLSEIARLGLEAMDGNVQGHNPMEQLQWYEHALEKLERSRQSGGRTDLQVINSIEQLVKRKAAILPVYKTDKTITIDGDLSDWSDVTWNYFIPAKHYNWDDSCHFAIRWDKKNLYLAFKVQNTNLQALAKTRDQEGLHMDDGVEFLIDTEGDRSAEWKNDDLAYHINVFNAIIDDRGSLANGEYNNSWNGNAKTAVKVSGTINNPKDKDTGYQVEVAINWKELGRNPVDQTVMGINLCVNDRDDIHQQYRYYDYMNLPVFHVPAGFAKLVLIDKDFNTETSFEQE</sequence>
<proteinExistence type="inferred from homology"/>
<dbReference type="PANTHER" id="PTHR22600">
    <property type="entry name" value="BETA-HEXOSAMINIDASE"/>
    <property type="match status" value="1"/>
</dbReference>
<evidence type="ECO:0000259" key="6">
    <source>
        <dbReference type="Pfam" id="PF00728"/>
    </source>
</evidence>
<evidence type="ECO:0000256" key="3">
    <source>
        <dbReference type="ARBA" id="ARBA00023295"/>
    </source>
</evidence>
<dbReference type="Gene3D" id="3.30.379.10">
    <property type="entry name" value="Chitobiase/beta-hexosaminidase domain 2-like"/>
    <property type="match status" value="1"/>
</dbReference>
<protein>
    <submittedName>
        <fullName evidence="9">Beta-hexosaminidase</fullName>
    </submittedName>
</protein>
<dbReference type="InterPro" id="IPR015882">
    <property type="entry name" value="HEX_bac_N"/>
</dbReference>
<feature type="active site" description="Proton donor" evidence="4">
    <location>
        <position position="355"/>
    </location>
</feature>
<dbReference type="InterPro" id="IPR029018">
    <property type="entry name" value="Hex-like_dom2"/>
</dbReference>
<evidence type="ECO:0000259" key="8">
    <source>
        <dbReference type="Pfam" id="PF06452"/>
    </source>
</evidence>
<dbReference type="RefSeq" id="WP_009583450.1">
    <property type="nucleotide sequence ID" value="NZ_AMZN01000122.1"/>
</dbReference>
<dbReference type="Proteomes" id="UP000011135">
    <property type="component" value="Unassembled WGS sequence"/>
</dbReference>
<dbReference type="GO" id="GO:0016020">
    <property type="term" value="C:membrane"/>
    <property type="evidence" value="ECO:0007669"/>
    <property type="project" value="TreeGrafter"/>
</dbReference>
<dbReference type="PANTHER" id="PTHR22600:SF21">
    <property type="entry name" value="BETA-HEXOSAMINIDASE A"/>
    <property type="match status" value="1"/>
</dbReference>
<dbReference type="InterPro" id="IPR025705">
    <property type="entry name" value="Beta_hexosaminidase_sua/sub"/>
</dbReference>
<evidence type="ECO:0000256" key="4">
    <source>
        <dbReference type="PIRSR" id="PIRSR625705-1"/>
    </source>
</evidence>
<feature type="domain" description="Beta-hexosaminidase bacterial type N-terminal" evidence="7">
    <location>
        <begin position="33"/>
        <end position="163"/>
    </location>
</feature>
<dbReference type="InterPro" id="IPR010502">
    <property type="entry name" value="Carb-bd_dom_fam9"/>
</dbReference>
<evidence type="ECO:0000256" key="5">
    <source>
        <dbReference type="SAM" id="SignalP"/>
    </source>
</evidence>
<keyword evidence="10" id="KW-1185">Reference proteome</keyword>
<dbReference type="Gene3D" id="3.20.20.80">
    <property type="entry name" value="Glycosidases"/>
    <property type="match status" value="1"/>
</dbReference>
<dbReference type="Pfam" id="PF02838">
    <property type="entry name" value="Glyco_hydro_20b"/>
    <property type="match status" value="1"/>
</dbReference>
<comment type="caution">
    <text evidence="9">The sequence shown here is derived from an EMBL/GenBank/DDBJ whole genome shotgun (WGS) entry which is preliminary data.</text>
</comment>
<organism evidence="9 10">
    <name type="scientific">Fulvivirga imtechensis AK7</name>
    <dbReference type="NCBI Taxonomy" id="1237149"/>
    <lineage>
        <taxon>Bacteria</taxon>
        <taxon>Pseudomonadati</taxon>
        <taxon>Bacteroidota</taxon>
        <taxon>Cytophagia</taxon>
        <taxon>Cytophagales</taxon>
        <taxon>Fulvivirgaceae</taxon>
        <taxon>Fulvivirga</taxon>
    </lineage>
</organism>
<dbReference type="Pfam" id="PF00728">
    <property type="entry name" value="Glyco_hydro_20"/>
    <property type="match status" value="1"/>
</dbReference>
<evidence type="ECO:0000259" key="7">
    <source>
        <dbReference type="Pfam" id="PF02838"/>
    </source>
</evidence>
<dbReference type="GO" id="GO:0016052">
    <property type="term" value="P:carbohydrate catabolic process"/>
    <property type="evidence" value="ECO:0007669"/>
    <property type="project" value="InterPro"/>
</dbReference>
<feature type="domain" description="Carbohydrate-binding" evidence="8">
    <location>
        <begin position="751"/>
        <end position="898"/>
    </location>
</feature>
<comment type="similarity">
    <text evidence="1">Belongs to the glycosyl hydrolase 20 family.</text>
</comment>
<evidence type="ECO:0000313" key="9">
    <source>
        <dbReference type="EMBL" id="ELR68323.1"/>
    </source>
</evidence>
<dbReference type="GO" id="GO:0030203">
    <property type="term" value="P:glycosaminoglycan metabolic process"/>
    <property type="evidence" value="ECO:0007669"/>
    <property type="project" value="TreeGrafter"/>
</dbReference>
<dbReference type="PATRIC" id="fig|1237149.3.peg.5629"/>
<dbReference type="InterPro" id="IPR017853">
    <property type="entry name" value="GH"/>
</dbReference>
<evidence type="ECO:0000313" key="10">
    <source>
        <dbReference type="Proteomes" id="UP000011135"/>
    </source>
</evidence>
<reference evidence="9 10" key="1">
    <citation type="submission" date="2012-12" db="EMBL/GenBank/DDBJ databases">
        <title>Genome assembly of Fulvivirga imtechensis AK7.</title>
        <authorList>
            <person name="Nupur N."/>
            <person name="Khatri I."/>
            <person name="Kumar R."/>
            <person name="Subramanian S."/>
            <person name="Pinnaka A."/>
        </authorList>
    </citation>
    <scope>NUCLEOTIDE SEQUENCE [LARGE SCALE GENOMIC DNA]</scope>
    <source>
        <strain evidence="9 10">AK7</strain>
    </source>
</reference>
<dbReference type="STRING" id="1237149.C900_00550"/>
<dbReference type="GO" id="GO:0030246">
    <property type="term" value="F:carbohydrate binding"/>
    <property type="evidence" value="ECO:0007669"/>
    <property type="project" value="InterPro"/>
</dbReference>
<dbReference type="CDD" id="cd06570">
    <property type="entry name" value="GH20_chitobiase-like_1"/>
    <property type="match status" value="1"/>
</dbReference>
<feature type="signal peptide" evidence="5">
    <location>
        <begin position="1"/>
        <end position="22"/>
    </location>
</feature>
<dbReference type="eggNOG" id="COG3525">
    <property type="taxonomic scope" value="Bacteria"/>
</dbReference>
<dbReference type="SUPFAM" id="SSF49344">
    <property type="entry name" value="CBD9-like"/>
    <property type="match status" value="1"/>
</dbReference>
<dbReference type="GO" id="GO:0005764">
    <property type="term" value="C:lysosome"/>
    <property type="evidence" value="ECO:0007669"/>
    <property type="project" value="TreeGrafter"/>
</dbReference>
<gene>
    <name evidence="9" type="ORF">C900_00550</name>
</gene>
<dbReference type="Pfam" id="PF06452">
    <property type="entry name" value="CBM9_1"/>
    <property type="match status" value="1"/>
</dbReference>
<dbReference type="GO" id="GO:0006689">
    <property type="term" value="P:ganglioside catabolic process"/>
    <property type="evidence" value="ECO:0007669"/>
    <property type="project" value="TreeGrafter"/>
</dbReference>
<dbReference type="GO" id="GO:0004563">
    <property type="term" value="F:beta-N-acetylhexosaminidase activity"/>
    <property type="evidence" value="ECO:0007669"/>
    <property type="project" value="InterPro"/>
</dbReference>
<dbReference type="SUPFAM" id="SSF55545">
    <property type="entry name" value="beta-N-acetylhexosaminidase-like domain"/>
    <property type="match status" value="1"/>
</dbReference>
<dbReference type="SUPFAM" id="SSF51445">
    <property type="entry name" value="(Trans)glycosidases"/>
    <property type="match status" value="1"/>
</dbReference>
<accession>L8JJB7</accession>
<keyword evidence="5" id="KW-0732">Signal</keyword>
<dbReference type="OrthoDB" id="9763537at2"/>
<name>L8JJB7_9BACT</name>
<dbReference type="InterPro" id="IPR015883">
    <property type="entry name" value="Glyco_hydro_20_cat"/>
</dbReference>
<keyword evidence="2" id="KW-0378">Hydrolase</keyword>
<feature type="domain" description="Glycoside hydrolase family 20 catalytic" evidence="6">
    <location>
        <begin position="167"/>
        <end position="509"/>
    </location>
</feature>
<evidence type="ECO:0000256" key="1">
    <source>
        <dbReference type="ARBA" id="ARBA00006285"/>
    </source>
</evidence>